<protein>
    <submittedName>
        <fullName evidence="2">Uncharacterized protein</fullName>
    </submittedName>
</protein>
<sequence>MPRNSGLVKLRTGHPPAESGFKTGIQTTARLGHLFLFVKNAKLEMK</sequence>
<evidence type="ECO:0000256" key="1">
    <source>
        <dbReference type="SAM" id="MobiDB-lite"/>
    </source>
</evidence>
<reference evidence="2 3" key="1">
    <citation type="submission" date="2015-01" db="EMBL/GenBank/DDBJ databases">
        <title>Draft Genome Sequences of Four Bacillus thermoamylovorans Strains, Isolated From Food Products.</title>
        <authorList>
            <person name="Krawcyk A.O."/>
            <person name="Berendsen E.M."/>
            <person name="Eijlander R.T."/>
            <person name="de Jong A."/>
            <person name="Wells-Bennik M."/>
            <person name="Kuipers O.P."/>
        </authorList>
    </citation>
    <scope>NUCLEOTIDE SEQUENCE [LARGE SCALE GENOMIC DNA]</scope>
    <source>
        <strain evidence="2 3">B4167</strain>
    </source>
</reference>
<dbReference type="Proteomes" id="UP000032076">
    <property type="component" value="Unassembled WGS sequence"/>
</dbReference>
<name>A0A0D0F6W7_9BACI</name>
<evidence type="ECO:0000313" key="3">
    <source>
        <dbReference type="Proteomes" id="UP000032076"/>
    </source>
</evidence>
<dbReference type="EMBL" id="JXLU01000147">
    <property type="protein sequence ID" value="KIO70220.1"/>
    <property type="molecule type" value="Genomic_DNA"/>
</dbReference>
<dbReference type="AlphaFoldDB" id="A0A0D0F6W7"/>
<comment type="caution">
    <text evidence="2">The sequence shown here is derived from an EMBL/GenBank/DDBJ whole genome shotgun (WGS) entry which is preliminary data.</text>
</comment>
<evidence type="ECO:0000313" key="2">
    <source>
        <dbReference type="EMBL" id="KIO70220.1"/>
    </source>
</evidence>
<organism evidence="2 3">
    <name type="scientific">Caldibacillus thermoamylovorans</name>
    <dbReference type="NCBI Taxonomy" id="35841"/>
    <lineage>
        <taxon>Bacteria</taxon>
        <taxon>Bacillati</taxon>
        <taxon>Bacillota</taxon>
        <taxon>Bacilli</taxon>
        <taxon>Bacillales</taxon>
        <taxon>Bacillaceae</taxon>
        <taxon>Caldibacillus</taxon>
    </lineage>
</organism>
<accession>A0A0D0F6W7</accession>
<feature type="region of interest" description="Disordered" evidence="1">
    <location>
        <begin position="1"/>
        <end position="22"/>
    </location>
</feature>
<proteinExistence type="predicted"/>
<gene>
    <name evidence="2" type="ORF">B4167_0912</name>
</gene>